<dbReference type="EMBL" id="JACXTH010000001">
    <property type="protein sequence ID" value="MBD3703956.1"/>
    <property type="molecule type" value="Genomic_DNA"/>
</dbReference>
<name>A0A927DGI6_KLEPN</name>
<reference evidence="1" key="1">
    <citation type="submission" date="2020-07" db="EMBL/GenBank/DDBJ databases">
        <title>Clinical and genomic characterization of carbapenemase-producing Enterobacterales causing secondary infections during the COVID-19 crisis at a New York City hospital.</title>
        <authorList>
            <person name="Gomez-Simmonds A."/>
            <person name="Annavajhala M.K."/>
            <person name="Uhlemann A.-C."/>
        </authorList>
    </citation>
    <scope>NUCLEOTIDE SEQUENCE</scope>
    <source>
        <strain evidence="1">NK1596</strain>
    </source>
</reference>
<dbReference type="AlphaFoldDB" id="A0A927DGI6"/>
<gene>
    <name evidence="1" type="ORF">IE990_01165</name>
</gene>
<organism evidence="1 2">
    <name type="scientific">Klebsiella pneumoniae</name>
    <dbReference type="NCBI Taxonomy" id="573"/>
    <lineage>
        <taxon>Bacteria</taxon>
        <taxon>Pseudomonadati</taxon>
        <taxon>Pseudomonadota</taxon>
        <taxon>Gammaproteobacteria</taxon>
        <taxon>Enterobacterales</taxon>
        <taxon>Enterobacteriaceae</taxon>
        <taxon>Klebsiella/Raoultella group</taxon>
        <taxon>Klebsiella</taxon>
        <taxon>Klebsiella pneumoniae complex</taxon>
    </lineage>
</organism>
<evidence type="ECO:0000313" key="2">
    <source>
        <dbReference type="Proteomes" id="UP000652007"/>
    </source>
</evidence>
<dbReference type="Proteomes" id="UP000652007">
    <property type="component" value="Unassembled WGS sequence"/>
</dbReference>
<sequence length="98" mass="10829">MTGKDAILNYLKTHKTCSSPDVAAASGMTHTCINRGCKYPSAKQGVLVAEARVWRTVYYRLATEEEIAGRKSTNQIFNECRQSPAMKRVLAVYGRTSA</sequence>
<proteinExistence type="predicted"/>
<comment type="caution">
    <text evidence="1">The sequence shown here is derived from an EMBL/GenBank/DDBJ whole genome shotgun (WGS) entry which is preliminary data.</text>
</comment>
<protein>
    <submittedName>
        <fullName evidence="1">Protein ren</fullName>
    </submittedName>
</protein>
<accession>A0A927DGI6</accession>
<evidence type="ECO:0000313" key="1">
    <source>
        <dbReference type="EMBL" id="MBD3703956.1"/>
    </source>
</evidence>